<gene>
    <name evidence="1" type="ORF">F8388_002130</name>
</gene>
<dbReference type="AlphaFoldDB" id="A0A7J6F0Y9"/>
<dbReference type="EMBL" id="JAATIP010000174">
    <property type="protein sequence ID" value="KAF4363589.1"/>
    <property type="molecule type" value="Genomic_DNA"/>
</dbReference>
<comment type="caution">
    <text evidence="1">The sequence shown here is derived from an EMBL/GenBank/DDBJ whole genome shotgun (WGS) entry which is preliminary data.</text>
</comment>
<name>A0A7J6F0Y9_CANSA</name>
<evidence type="ECO:0000313" key="2">
    <source>
        <dbReference type="Proteomes" id="UP000525078"/>
    </source>
</evidence>
<protein>
    <submittedName>
        <fullName evidence="1">Uncharacterized protein</fullName>
    </submittedName>
</protein>
<proteinExistence type="predicted"/>
<accession>A0A7J6F0Y9</accession>
<sequence>MILSDDSRSWETIHKSHLLSSQILTAAPHHELGRRFTSLSASPAYSANFVINLLRKWIKSENICVVGSIAYYISAPSSVSSAQAIIKLIKWIQRRRGLKSEEADGSFSVRQAYGSLIKPRLCGLDSLWKRNWTAPFRSV</sequence>
<reference evidence="1 2" key="1">
    <citation type="journal article" date="2020" name="bioRxiv">
        <title>Sequence and annotation of 42 cannabis genomes reveals extensive copy number variation in cannabinoid synthesis and pathogen resistance genes.</title>
        <authorList>
            <person name="Mckernan K.J."/>
            <person name="Helbert Y."/>
            <person name="Kane L.T."/>
            <person name="Ebling H."/>
            <person name="Zhang L."/>
            <person name="Liu B."/>
            <person name="Eaton Z."/>
            <person name="Mclaughlin S."/>
            <person name="Kingan S."/>
            <person name="Baybayan P."/>
            <person name="Concepcion G."/>
            <person name="Jordan M."/>
            <person name="Riva A."/>
            <person name="Barbazuk W."/>
            <person name="Harkins T."/>
        </authorList>
    </citation>
    <scope>NUCLEOTIDE SEQUENCE [LARGE SCALE GENOMIC DNA]</scope>
    <source>
        <strain evidence="2">cv. Jamaican Lion 4</strain>
        <tissue evidence="1">Leaf</tissue>
    </source>
</reference>
<dbReference type="Proteomes" id="UP000525078">
    <property type="component" value="Unassembled WGS sequence"/>
</dbReference>
<evidence type="ECO:0000313" key="1">
    <source>
        <dbReference type="EMBL" id="KAF4363589.1"/>
    </source>
</evidence>
<organism evidence="1 2">
    <name type="scientific">Cannabis sativa</name>
    <name type="common">Hemp</name>
    <name type="synonym">Marijuana</name>
    <dbReference type="NCBI Taxonomy" id="3483"/>
    <lineage>
        <taxon>Eukaryota</taxon>
        <taxon>Viridiplantae</taxon>
        <taxon>Streptophyta</taxon>
        <taxon>Embryophyta</taxon>
        <taxon>Tracheophyta</taxon>
        <taxon>Spermatophyta</taxon>
        <taxon>Magnoliopsida</taxon>
        <taxon>eudicotyledons</taxon>
        <taxon>Gunneridae</taxon>
        <taxon>Pentapetalae</taxon>
        <taxon>rosids</taxon>
        <taxon>fabids</taxon>
        <taxon>Rosales</taxon>
        <taxon>Cannabaceae</taxon>
        <taxon>Cannabis</taxon>
    </lineage>
</organism>